<proteinExistence type="predicted"/>
<dbReference type="InterPro" id="IPR014752">
    <property type="entry name" value="Arrestin-like_C"/>
</dbReference>
<dbReference type="SUPFAM" id="SSF81296">
    <property type="entry name" value="E set domains"/>
    <property type="match status" value="1"/>
</dbReference>
<organism evidence="2 3">
    <name type="scientific">Gigaspora margarita</name>
    <dbReference type="NCBI Taxonomy" id="4874"/>
    <lineage>
        <taxon>Eukaryota</taxon>
        <taxon>Fungi</taxon>
        <taxon>Fungi incertae sedis</taxon>
        <taxon>Mucoromycota</taxon>
        <taxon>Glomeromycotina</taxon>
        <taxon>Glomeromycetes</taxon>
        <taxon>Diversisporales</taxon>
        <taxon>Gigasporaceae</taxon>
        <taxon>Gigaspora</taxon>
    </lineage>
</organism>
<name>A0ABM8VY89_GIGMA</name>
<reference evidence="2 3" key="1">
    <citation type="submission" date="2021-06" db="EMBL/GenBank/DDBJ databases">
        <authorList>
            <person name="Kallberg Y."/>
            <person name="Tangrot J."/>
            <person name="Rosling A."/>
        </authorList>
    </citation>
    <scope>NUCLEOTIDE SEQUENCE [LARGE SCALE GENOMIC DNA]</scope>
    <source>
        <strain evidence="2 3">120-4 pot B 10/14</strain>
    </source>
</reference>
<dbReference type="Proteomes" id="UP000789901">
    <property type="component" value="Unassembled WGS sequence"/>
</dbReference>
<keyword evidence="3" id="KW-1185">Reference proteome</keyword>
<dbReference type="PANTHER" id="PTHR11188">
    <property type="entry name" value="ARRESTIN DOMAIN CONTAINING PROTEIN"/>
    <property type="match status" value="1"/>
</dbReference>
<comment type="caution">
    <text evidence="2">The sequence shown here is derived from an EMBL/GenBank/DDBJ whole genome shotgun (WGS) entry which is preliminary data.</text>
</comment>
<evidence type="ECO:0000313" key="2">
    <source>
        <dbReference type="EMBL" id="CAG8477035.1"/>
    </source>
</evidence>
<dbReference type="InterPro" id="IPR011021">
    <property type="entry name" value="Arrestin-like_N"/>
</dbReference>
<dbReference type="InterPro" id="IPR050357">
    <property type="entry name" value="Arrestin_domain-protein"/>
</dbReference>
<accession>A0ABM8VY89</accession>
<protein>
    <submittedName>
        <fullName evidence="2">19161_t:CDS:1</fullName>
    </submittedName>
</protein>
<dbReference type="InterPro" id="IPR014756">
    <property type="entry name" value="Ig_E-set"/>
</dbReference>
<dbReference type="Pfam" id="PF00339">
    <property type="entry name" value="Arrestin_N"/>
    <property type="match status" value="1"/>
</dbReference>
<sequence>MALLQPPISSYTKASQKMWFTYSTSSNEFQHGLLGITDSYIVGNLCLQFPESEPLKAKQIEVIIEGIEYVRFSVRCGKHSKICEYEKKILNQSLLLWESNGWEKDPYEEITKENYPFQFLLPNDLPQSINLGTGHIYYKVKARINRKSNFKKLHGSEKTIECKCLITRYSPLPRPAPVQWIEWDDPNALNRGLSYYISMDYDTFGPENPIIVKLVVKLLRMDLNVKEIFIGLKENHLFRAENDGKGYYQYVQQISIFGDQLRTMLIDALSYTYKIDLHSCNVNWTTERPNINVCHQVEIKIKFGLFGPKDINLEREVNIANISNLTEIYQ</sequence>
<dbReference type="Gene3D" id="2.60.40.640">
    <property type="match status" value="1"/>
</dbReference>
<evidence type="ECO:0000313" key="3">
    <source>
        <dbReference type="Proteomes" id="UP000789901"/>
    </source>
</evidence>
<dbReference type="EMBL" id="CAJVQB010000238">
    <property type="protein sequence ID" value="CAG8477035.1"/>
    <property type="molecule type" value="Genomic_DNA"/>
</dbReference>
<dbReference type="PANTHER" id="PTHR11188:SF17">
    <property type="entry name" value="FI21816P1"/>
    <property type="match status" value="1"/>
</dbReference>
<feature type="domain" description="Arrestin-like N-terminal" evidence="1">
    <location>
        <begin position="51"/>
        <end position="154"/>
    </location>
</feature>
<gene>
    <name evidence="2" type="ORF">GMARGA_LOCUS1051</name>
</gene>
<evidence type="ECO:0000259" key="1">
    <source>
        <dbReference type="Pfam" id="PF00339"/>
    </source>
</evidence>